<sequence length="128" mass="14855">MKKQSLWSKIGSILLIAKAYSRQHADSLAALEKVYIKRRPREDCREETVSTLSISRFGSVFKVHQKSYLYDDLVKEETWMATYGWQSSGHLIEIGGDRYLIFDPLHKVAYLEDSSDLKSTTLNFYNQI</sequence>
<protein>
    <submittedName>
        <fullName evidence="1">Uncharacterized protein</fullName>
    </submittedName>
</protein>
<name>A0A552V165_9FLAO</name>
<comment type="caution">
    <text evidence="1">The sequence shown here is derived from an EMBL/GenBank/DDBJ whole genome shotgun (WGS) entry which is preliminary data.</text>
</comment>
<proteinExistence type="predicted"/>
<accession>A0A552V165</accession>
<reference evidence="1 2" key="1">
    <citation type="submission" date="2019-07" db="EMBL/GenBank/DDBJ databases">
        <title>Flavobacterium sp. nov., isolated from glacier ice.</title>
        <authorList>
            <person name="Liu Q."/>
            <person name="Xin Y.-H."/>
        </authorList>
    </citation>
    <scope>NUCLEOTIDE SEQUENCE [LARGE SCALE GENOMIC DNA]</scope>
    <source>
        <strain evidence="1 2">ZT4R6</strain>
    </source>
</reference>
<organism evidence="1 2">
    <name type="scientific">Flavobacterium zepuense</name>
    <dbReference type="NCBI Taxonomy" id="2593302"/>
    <lineage>
        <taxon>Bacteria</taxon>
        <taxon>Pseudomonadati</taxon>
        <taxon>Bacteroidota</taxon>
        <taxon>Flavobacteriia</taxon>
        <taxon>Flavobacteriales</taxon>
        <taxon>Flavobacteriaceae</taxon>
        <taxon>Flavobacterium</taxon>
    </lineage>
</organism>
<dbReference type="EMBL" id="VJVZ01000006">
    <property type="protein sequence ID" value="TRW24218.1"/>
    <property type="molecule type" value="Genomic_DNA"/>
</dbReference>
<dbReference type="RefSeq" id="WP_143373298.1">
    <property type="nucleotide sequence ID" value="NZ_VJVZ01000006.1"/>
</dbReference>
<gene>
    <name evidence="1" type="ORF">FMM05_10300</name>
</gene>
<dbReference type="OrthoDB" id="798093at2"/>
<dbReference type="AlphaFoldDB" id="A0A552V165"/>
<keyword evidence="2" id="KW-1185">Reference proteome</keyword>
<dbReference type="Proteomes" id="UP000320643">
    <property type="component" value="Unassembled WGS sequence"/>
</dbReference>
<evidence type="ECO:0000313" key="2">
    <source>
        <dbReference type="Proteomes" id="UP000320643"/>
    </source>
</evidence>
<evidence type="ECO:0000313" key="1">
    <source>
        <dbReference type="EMBL" id="TRW24218.1"/>
    </source>
</evidence>